<dbReference type="GO" id="GO:0000289">
    <property type="term" value="P:nuclear-transcribed mRNA poly(A) tail shortening"/>
    <property type="evidence" value="ECO:0007669"/>
    <property type="project" value="TreeGrafter"/>
</dbReference>
<gene>
    <name evidence="17" type="ORF">V1264_012319</name>
</gene>
<dbReference type="PANTHER" id="PTHR15092:SF44">
    <property type="entry name" value="POLY(A)-SPECIFIC RIBONUCLEASE PARN"/>
    <property type="match status" value="1"/>
</dbReference>
<evidence type="ECO:0000256" key="10">
    <source>
        <dbReference type="ARBA" id="ARBA00022801"/>
    </source>
</evidence>
<evidence type="ECO:0000256" key="14">
    <source>
        <dbReference type="ARBA" id="ARBA00031923"/>
    </source>
</evidence>
<feature type="domain" description="R3H" evidence="16">
    <location>
        <begin position="181"/>
        <end position="247"/>
    </location>
</feature>
<keyword evidence="13" id="KW-0539">Nucleus</keyword>
<dbReference type="InterPro" id="IPR012337">
    <property type="entry name" value="RNaseH-like_sf"/>
</dbReference>
<dbReference type="SUPFAM" id="SSF53098">
    <property type="entry name" value="Ribonuclease H-like"/>
    <property type="match status" value="1"/>
</dbReference>
<organism evidence="17 18">
    <name type="scientific">Littorina saxatilis</name>
    <dbReference type="NCBI Taxonomy" id="31220"/>
    <lineage>
        <taxon>Eukaryota</taxon>
        <taxon>Metazoa</taxon>
        <taxon>Spiralia</taxon>
        <taxon>Lophotrochozoa</taxon>
        <taxon>Mollusca</taxon>
        <taxon>Gastropoda</taxon>
        <taxon>Caenogastropoda</taxon>
        <taxon>Littorinimorpha</taxon>
        <taxon>Littorinoidea</taxon>
        <taxon>Littorinidae</taxon>
        <taxon>Littorina</taxon>
    </lineage>
</organism>
<keyword evidence="7" id="KW-0963">Cytoplasm</keyword>
<dbReference type="InterPro" id="IPR012677">
    <property type="entry name" value="Nucleotide-bd_a/b_plait_sf"/>
</dbReference>
<keyword evidence="9" id="KW-0479">Metal-binding</keyword>
<keyword evidence="10" id="KW-0378">Hydrolase</keyword>
<dbReference type="Pfam" id="PF04857">
    <property type="entry name" value="CAF1"/>
    <property type="match status" value="1"/>
</dbReference>
<reference evidence="17 18" key="1">
    <citation type="submission" date="2024-02" db="EMBL/GenBank/DDBJ databases">
        <title>Chromosome-scale genome assembly of the rough periwinkle Littorina saxatilis.</title>
        <authorList>
            <person name="De Jode A."/>
            <person name="Faria R."/>
            <person name="Formenti G."/>
            <person name="Sims Y."/>
            <person name="Smith T.P."/>
            <person name="Tracey A."/>
            <person name="Wood J.M.D."/>
            <person name="Zagrodzka Z.B."/>
            <person name="Johannesson K."/>
            <person name="Butlin R.K."/>
            <person name="Leder E.H."/>
        </authorList>
    </citation>
    <scope>NUCLEOTIDE SEQUENCE [LARGE SCALE GENOMIC DNA]</scope>
    <source>
        <strain evidence="17">Snail1</strain>
        <tissue evidence="17">Muscle</tissue>
    </source>
</reference>
<dbReference type="PANTHER" id="PTHR15092">
    <property type="entry name" value="POLY A -SPECIFIC RIBONUCLEASE/TARGET OF EGR1, MEMBER 1"/>
    <property type="match status" value="1"/>
</dbReference>
<evidence type="ECO:0000256" key="15">
    <source>
        <dbReference type="SAM" id="MobiDB-lite"/>
    </source>
</evidence>
<dbReference type="FunFam" id="3.30.420.10:FF:000196">
    <property type="entry name" value="Poly(A)-specific ribonuclease PARN"/>
    <property type="match status" value="1"/>
</dbReference>
<comment type="caution">
    <text evidence="17">The sequence shown here is derived from an EMBL/GenBank/DDBJ whole genome shotgun (WGS) entry which is preliminary data.</text>
</comment>
<evidence type="ECO:0000259" key="16">
    <source>
        <dbReference type="PROSITE" id="PS51061"/>
    </source>
</evidence>
<evidence type="ECO:0000256" key="8">
    <source>
        <dbReference type="ARBA" id="ARBA00022722"/>
    </source>
</evidence>
<dbReference type="InterPro" id="IPR006941">
    <property type="entry name" value="RNase_CAF1"/>
</dbReference>
<sequence>MEITRSNLTEKLEEIAEAIDQATFLAVDGEFTGLDKPDCSHSAPFDTAKERYFKLKEGSLEFLMIQFGVCAFKFKEDTQSYEARPFNFYVFPRPYTRQAPDKRFLCQSSSIDFLVQQGFDFNKLFREGIPFLMPTEEDVMRESLAGKHQAFSKFSSPAFVSPDGADMGPGKGPVQIPDEQKDFIAGVCNKISSFIETSESEVLQLAPCNGFQRKLIYQTIRTKFSAVHLETKTGEKKDRFIVVTKVASEDDLKKKEKDKQNAEIMELEEAVGFSKVMKLISKSGKLVIGHNMILDVMHMLNDFLCPLPADLEEFKSMVKCCLPRLIDTKFMASTHPLRDVIPNTALGNLQETLEKGPFTPAKVELMEGFSDYQNATDKYHEAGYDAYVTGCMFATMTNYIGNYKKPDPKPAVAPTEAVLKPFMNKLFLMRIADIPYLNLGGPDLEPNRDHVFHLSFPREWKSADINNLFAPYGSIHISWLNDSSAFVSLFKKDNAAVVLKTLAMTQSQYQLVPYNVYKSKAGVASSLMPPPVPEKASSFVPVSTPTPLLTGLKRSAADPAADDDDSDSNESASKKQRSANKDAAPLAAMEEDEIPELVPRSEGDSDKSSNGRGVTNTPQKMFAEPEVW</sequence>
<keyword evidence="11" id="KW-0269">Exonuclease</keyword>
<dbReference type="InterPro" id="IPR035979">
    <property type="entry name" value="RBD_domain_sf"/>
</dbReference>
<dbReference type="GO" id="GO:0003723">
    <property type="term" value="F:RNA binding"/>
    <property type="evidence" value="ECO:0007669"/>
    <property type="project" value="UniProtKB-KW"/>
</dbReference>
<evidence type="ECO:0000256" key="3">
    <source>
        <dbReference type="ARBA" id="ARBA00004496"/>
    </source>
</evidence>
<dbReference type="GO" id="GO:0005737">
    <property type="term" value="C:cytoplasm"/>
    <property type="evidence" value="ECO:0007669"/>
    <property type="project" value="UniProtKB-SubCell"/>
</dbReference>
<evidence type="ECO:0000256" key="2">
    <source>
        <dbReference type="ARBA" id="ARBA00004123"/>
    </source>
</evidence>
<dbReference type="GO" id="GO:0005634">
    <property type="term" value="C:nucleus"/>
    <property type="evidence" value="ECO:0007669"/>
    <property type="project" value="UniProtKB-SubCell"/>
</dbReference>
<protein>
    <recommendedName>
        <fullName evidence="6">Poly(A)-specific ribonuclease PARN</fullName>
        <ecNumber evidence="5">3.1.13.4</ecNumber>
    </recommendedName>
    <alternativeName>
        <fullName evidence="14">Polyadenylate-specific ribonuclease</fullName>
    </alternativeName>
</protein>
<evidence type="ECO:0000256" key="12">
    <source>
        <dbReference type="ARBA" id="ARBA00022884"/>
    </source>
</evidence>
<proteinExistence type="inferred from homology"/>
<dbReference type="InterPro" id="IPR014789">
    <property type="entry name" value="PolyA-riboNase_RNA-binding"/>
</dbReference>
<evidence type="ECO:0000256" key="11">
    <source>
        <dbReference type="ARBA" id="ARBA00022839"/>
    </source>
</evidence>
<dbReference type="SUPFAM" id="SSF54928">
    <property type="entry name" value="RNA-binding domain, RBD"/>
    <property type="match status" value="1"/>
</dbReference>
<dbReference type="GO" id="GO:0004535">
    <property type="term" value="F:poly(A)-specific ribonuclease activity"/>
    <property type="evidence" value="ECO:0007669"/>
    <property type="project" value="UniProtKB-EC"/>
</dbReference>
<dbReference type="InterPro" id="IPR051181">
    <property type="entry name" value="CAF1_poly(A)_ribonucleases"/>
</dbReference>
<dbReference type="Proteomes" id="UP001374579">
    <property type="component" value="Unassembled WGS sequence"/>
</dbReference>
<dbReference type="Gene3D" id="3.30.420.10">
    <property type="entry name" value="Ribonuclease H-like superfamily/Ribonuclease H"/>
    <property type="match status" value="2"/>
</dbReference>
<dbReference type="PROSITE" id="PS51061">
    <property type="entry name" value="R3H"/>
    <property type="match status" value="1"/>
</dbReference>
<dbReference type="InterPro" id="IPR034042">
    <property type="entry name" value="PARN_R3H"/>
</dbReference>
<dbReference type="InterPro" id="IPR036397">
    <property type="entry name" value="RNaseH_sf"/>
</dbReference>
<dbReference type="GO" id="GO:0046872">
    <property type="term" value="F:metal ion binding"/>
    <property type="evidence" value="ECO:0007669"/>
    <property type="project" value="UniProtKB-KW"/>
</dbReference>
<evidence type="ECO:0000256" key="9">
    <source>
        <dbReference type="ARBA" id="ARBA00022723"/>
    </source>
</evidence>
<comment type="similarity">
    <text evidence="4">Belongs to the CAF1 family.</text>
</comment>
<evidence type="ECO:0000313" key="17">
    <source>
        <dbReference type="EMBL" id="KAK7112946.1"/>
    </source>
</evidence>
<dbReference type="AlphaFoldDB" id="A0AAN9BUQ1"/>
<comment type="catalytic activity">
    <reaction evidence="1">
        <text>Exonucleolytic cleavage of poly(A) to 5'-AMP.</text>
        <dbReference type="EC" id="3.1.13.4"/>
    </reaction>
</comment>
<feature type="compositionally biased region" description="Polar residues" evidence="15">
    <location>
        <begin position="610"/>
        <end position="619"/>
    </location>
</feature>
<dbReference type="SUPFAM" id="SSF82708">
    <property type="entry name" value="R3H domain"/>
    <property type="match status" value="1"/>
</dbReference>
<dbReference type="Pfam" id="PF08675">
    <property type="entry name" value="RNA_bind"/>
    <property type="match status" value="1"/>
</dbReference>
<dbReference type="EMBL" id="JBAMIC010000002">
    <property type="protein sequence ID" value="KAK7112946.1"/>
    <property type="molecule type" value="Genomic_DNA"/>
</dbReference>
<evidence type="ECO:0000256" key="4">
    <source>
        <dbReference type="ARBA" id="ARBA00008372"/>
    </source>
</evidence>
<dbReference type="GO" id="GO:1990431">
    <property type="term" value="P:priRNA 3'-end processing"/>
    <property type="evidence" value="ECO:0007669"/>
    <property type="project" value="TreeGrafter"/>
</dbReference>
<feature type="compositionally biased region" description="Basic and acidic residues" evidence="15">
    <location>
        <begin position="599"/>
        <end position="609"/>
    </location>
</feature>
<name>A0AAN9BUQ1_9CAEN</name>
<evidence type="ECO:0000256" key="6">
    <source>
        <dbReference type="ARBA" id="ARBA00015918"/>
    </source>
</evidence>
<keyword evidence="18" id="KW-1185">Reference proteome</keyword>
<comment type="subcellular location">
    <subcellularLocation>
        <location evidence="3">Cytoplasm</location>
    </subcellularLocation>
    <subcellularLocation>
        <location evidence="2">Nucleus</location>
    </subcellularLocation>
</comment>
<feature type="region of interest" description="Disordered" evidence="15">
    <location>
        <begin position="555"/>
        <end position="628"/>
    </location>
</feature>
<dbReference type="InterPro" id="IPR036867">
    <property type="entry name" value="R3H_dom_sf"/>
</dbReference>
<keyword evidence="8" id="KW-0540">Nuclease</keyword>
<evidence type="ECO:0000256" key="5">
    <source>
        <dbReference type="ARBA" id="ARBA00012161"/>
    </source>
</evidence>
<dbReference type="CDD" id="cd12428">
    <property type="entry name" value="RRM_PARN"/>
    <property type="match status" value="1"/>
</dbReference>
<dbReference type="FunFam" id="3.30.420.10:FF:000035">
    <property type="entry name" value="Poly(A)-specific ribonuclease PARN"/>
    <property type="match status" value="1"/>
</dbReference>
<dbReference type="CDD" id="cd02637">
    <property type="entry name" value="R3H_PARN"/>
    <property type="match status" value="1"/>
</dbReference>
<evidence type="ECO:0000256" key="1">
    <source>
        <dbReference type="ARBA" id="ARBA00001663"/>
    </source>
</evidence>
<dbReference type="GO" id="GO:1990432">
    <property type="term" value="P:siRNA 3'-end processing"/>
    <property type="evidence" value="ECO:0007669"/>
    <property type="project" value="TreeGrafter"/>
</dbReference>
<dbReference type="EC" id="3.1.13.4" evidence="5"/>
<keyword evidence="12" id="KW-0694">RNA-binding</keyword>
<dbReference type="Gene3D" id="3.30.70.330">
    <property type="match status" value="1"/>
</dbReference>
<evidence type="ECO:0000256" key="13">
    <source>
        <dbReference type="ARBA" id="ARBA00023242"/>
    </source>
</evidence>
<dbReference type="InterPro" id="IPR001374">
    <property type="entry name" value="R3H_dom"/>
</dbReference>
<evidence type="ECO:0000256" key="7">
    <source>
        <dbReference type="ARBA" id="ARBA00022490"/>
    </source>
</evidence>
<accession>A0AAN9BUQ1</accession>
<evidence type="ECO:0000313" key="18">
    <source>
        <dbReference type="Proteomes" id="UP001374579"/>
    </source>
</evidence>